<keyword evidence="1" id="KW-1133">Transmembrane helix</keyword>
<dbReference type="Proteomes" id="UP000059680">
    <property type="component" value="Chromosome 3"/>
</dbReference>
<dbReference type="AlphaFoldDB" id="A0A0P0W1H1"/>
<reference evidence="2 3" key="2">
    <citation type="journal article" date="2013" name="Plant Cell Physiol.">
        <title>Rice Annotation Project Database (RAP-DB): an integrative and interactive database for rice genomics.</title>
        <authorList>
            <person name="Sakai H."/>
            <person name="Lee S.S."/>
            <person name="Tanaka T."/>
            <person name="Numa H."/>
            <person name="Kim J."/>
            <person name="Kawahara Y."/>
            <person name="Wakimoto H."/>
            <person name="Yang C.C."/>
            <person name="Iwamoto M."/>
            <person name="Abe T."/>
            <person name="Yamada Y."/>
            <person name="Muto A."/>
            <person name="Inokuchi H."/>
            <person name="Ikemura T."/>
            <person name="Matsumoto T."/>
            <person name="Sasaki T."/>
            <person name="Itoh T."/>
        </authorList>
    </citation>
    <scope>NUCLEOTIDE SEQUENCE [LARGE SCALE GENOMIC DNA]</scope>
    <source>
        <strain evidence="3">cv. Nipponbare</strain>
    </source>
</reference>
<accession>A0A0P0W1H1</accession>
<dbReference type="EMBL" id="AP014959">
    <property type="protein sequence ID" value="BAS85576.1"/>
    <property type="molecule type" value="Genomic_DNA"/>
</dbReference>
<dbReference type="Gramene" id="Os03t0658800-02">
    <property type="protein sequence ID" value="Os03t0658800-02"/>
    <property type="gene ID" value="Os03g0658800"/>
</dbReference>
<sequence length="86" mass="9445">MEGIHAGTVTMACSWLVLTAAMAVLASWLIRLVSLKWNSSHPCKADEGSRLPPGSRGLPLLGESLEFFTSSTSLELPVFFKRRLNR</sequence>
<feature type="transmembrane region" description="Helical" evidence="1">
    <location>
        <begin position="6"/>
        <end position="30"/>
    </location>
</feature>
<reference evidence="3" key="1">
    <citation type="journal article" date="2005" name="Nature">
        <title>The map-based sequence of the rice genome.</title>
        <authorList>
            <consortium name="International rice genome sequencing project (IRGSP)"/>
            <person name="Matsumoto T."/>
            <person name="Wu J."/>
            <person name="Kanamori H."/>
            <person name="Katayose Y."/>
            <person name="Fujisawa M."/>
            <person name="Namiki N."/>
            <person name="Mizuno H."/>
            <person name="Yamamoto K."/>
            <person name="Antonio B.A."/>
            <person name="Baba T."/>
            <person name="Sakata K."/>
            <person name="Nagamura Y."/>
            <person name="Aoki H."/>
            <person name="Arikawa K."/>
            <person name="Arita K."/>
            <person name="Bito T."/>
            <person name="Chiden Y."/>
            <person name="Fujitsuka N."/>
            <person name="Fukunaka R."/>
            <person name="Hamada M."/>
            <person name="Harada C."/>
            <person name="Hayashi A."/>
            <person name="Hijishita S."/>
            <person name="Honda M."/>
            <person name="Hosokawa S."/>
            <person name="Ichikawa Y."/>
            <person name="Idonuma A."/>
            <person name="Iijima M."/>
            <person name="Ikeda M."/>
            <person name="Ikeno M."/>
            <person name="Ito K."/>
            <person name="Ito S."/>
            <person name="Ito T."/>
            <person name="Ito Y."/>
            <person name="Ito Y."/>
            <person name="Iwabuchi A."/>
            <person name="Kamiya K."/>
            <person name="Karasawa W."/>
            <person name="Kurita K."/>
            <person name="Katagiri S."/>
            <person name="Kikuta A."/>
            <person name="Kobayashi H."/>
            <person name="Kobayashi N."/>
            <person name="Machita K."/>
            <person name="Maehara T."/>
            <person name="Masukawa M."/>
            <person name="Mizubayashi T."/>
            <person name="Mukai Y."/>
            <person name="Nagasaki H."/>
            <person name="Nagata Y."/>
            <person name="Naito S."/>
            <person name="Nakashima M."/>
            <person name="Nakama Y."/>
            <person name="Nakamichi Y."/>
            <person name="Nakamura M."/>
            <person name="Meguro A."/>
            <person name="Negishi M."/>
            <person name="Ohta I."/>
            <person name="Ohta T."/>
            <person name="Okamoto M."/>
            <person name="Ono N."/>
            <person name="Saji S."/>
            <person name="Sakaguchi M."/>
            <person name="Sakai K."/>
            <person name="Shibata M."/>
            <person name="Shimokawa T."/>
            <person name="Song J."/>
            <person name="Takazaki Y."/>
            <person name="Terasawa K."/>
            <person name="Tsugane M."/>
            <person name="Tsuji K."/>
            <person name="Ueda S."/>
            <person name="Waki K."/>
            <person name="Yamagata H."/>
            <person name="Yamamoto M."/>
            <person name="Yamamoto S."/>
            <person name="Yamane H."/>
            <person name="Yoshiki S."/>
            <person name="Yoshihara R."/>
            <person name="Yukawa K."/>
            <person name="Zhong H."/>
            <person name="Yano M."/>
            <person name="Yuan Q."/>
            <person name="Ouyang S."/>
            <person name="Liu J."/>
            <person name="Jones K.M."/>
            <person name="Gansberger K."/>
            <person name="Moffat K."/>
            <person name="Hill J."/>
            <person name="Bera J."/>
            <person name="Fadrosh D."/>
            <person name="Jin S."/>
            <person name="Johri S."/>
            <person name="Kim M."/>
            <person name="Overton L."/>
            <person name="Reardon M."/>
            <person name="Tsitrin T."/>
            <person name="Vuong H."/>
            <person name="Weaver B."/>
            <person name="Ciecko A."/>
            <person name="Tallon L."/>
            <person name="Jackson J."/>
            <person name="Pai G."/>
            <person name="Aken S.V."/>
            <person name="Utterback T."/>
            <person name="Reidmuller S."/>
            <person name="Feldblyum T."/>
            <person name="Hsiao J."/>
            <person name="Zismann V."/>
            <person name="Iobst S."/>
            <person name="de Vazeille A.R."/>
            <person name="Buell C.R."/>
            <person name="Ying K."/>
            <person name="Li Y."/>
            <person name="Lu T."/>
            <person name="Huang Y."/>
            <person name="Zhao Q."/>
            <person name="Feng Q."/>
            <person name="Zhang L."/>
            <person name="Zhu J."/>
            <person name="Weng Q."/>
            <person name="Mu J."/>
            <person name="Lu Y."/>
            <person name="Fan D."/>
            <person name="Liu Y."/>
            <person name="Guan J."/>
            <person name="Zhang Y."/>
            <person name="Yu S."/>
            <person name="Liu X."/>
            <person name="Zhang Y."/>
            <person name="Hong G."/>
            <person name="Han B."/>
            <person name="Choisne N."/>
            <person name="Demange N."/>
            <person name="Orjeda G."/>
            <person name="Samain S."/>
            <person name="Cattolico L."/>
            <person name="Pelletier E."/>
            <person name="Couloux A."/>
            <person name="Segurens B."/>
            <person name="Wincker P."/>
            <person name="D'Hont A."/>
            <person name="Scarpelli C."/>
            <person name="Weissenbach J."/>
            <person name="Salanoubat M."/>
            <person name="Quetier F."/>
            <person name="Yu Y."/>
            <person name="Kim H.R."/>
            <person name="Rambo T."/>
            <person name="Currie J."/>
            <person name="Collura K."/>
            <person name="Luo M."/>
            <person name="Yang T."/>
            <person name="Ammiraju J.S.S."/>
            <person name="Engler F."/>
            <person name="Soderlund C."/>
            <person name="Wing R.A."/>
            <person name="Palmer L.E."/>
            <person name="de la Bastide M."/>
            <person name="Spiegel L."/>
            <person name="Nascimento L."/>
            <person name="Zutavern T."/>
            <person name="O'Shaughnessy A."/>
            <person name="Dike S."/>
            <person name="Dedhia N."/>
            <person name="Preston R."/>
            <person name="Balija V."/>
            <person name="McCombie W.R."/>
            <person name="Chow T."/>
            <person name="Chen H."/>
            <person name="Chung M."/>
            <person name="Chen C."/>
            <person name="Shaw J."/>
            <person name="Wu H."/>
            <person name="Hsiao K."/>
            <person name="Chao Y."/>
            <person name="Chu M."/>
            <person name="Cheng C."/>
            <person name="Hour A."/>
            <person name="Lee P."/>
            <person name="Lin S."/>
            <person name="Lin Y."/>
            <person name="Liou J."/>
            <person name="Liu S."/>
            <person name="Hsing Y."/>
            <person name="Raghuvanshi S."/>
            <person name="Mohanty A."/>
            <person name="Bharti A.K."/>
            <person name="Gaur A."/>
            <person name="Gupta V."/>
            <person name="Kumar D."/>
            <person name="Ravi V."/>
            <person name="Vij S."/>
            <person name="Kapur A."/>
            <person name="Khurana P."/>
            <person name="Khurana P."/>
            <person name="Khurana J.P."/>
            <person name="Tyagi A.K."/>
            <person name="Gaikwad K."/>
            <person name="Singh A."/>
            <person name="Dalal V."/>
            <person name="Srivastava S."/>
            <person name="Dixit A."/>
            <person name="Pal A.K."/>
            <person name="Ghazi I.A."/>
            <person name="Yadav M."/>
            <person name="Pandit A."/>
            <person name="Bhargava A."/>
            <person name="Sureshbabu K."/>
            <person name="Batra K."/>
            <person name="Sharma T.R."/>
            <person name="Mohapatra T."/>
            <person name="Singh N.K."/>
            <person name="Messing J."/>
            <person name="Nelson A.B."/>
            <person name="Fuks G."/>
            <person name="Kavchok S."/>
            <person name="Keizer G."/>
            <person name="Linton E."/>
            <person name="Llaca V."/>
            <person name="Song R."/>
            <person name="Tanyolac B."/>
            <person name="Young S."/>
            <person name="Ho-Il K."/>
            <person name="Hahn J.H."/>
            <person name="Sangsakoo G."/>
            <person name="Vanavichit A."/>
            <person name="de Mattos Luiz.A.T."/>
            <person name="Zimmer P.D."/>
            <person name="Malone G."/>
            <person name="Dellagostin O."/>
            <person name="de Oliveira A.C."/>
            <person name="Bevan M."/>
            <person name="Bancroft I."/>
            <person name="Minx P."/>
            <person name="Cordum H."/>
            <person name="Wilson R."/>
            <person name="Cheng Z."/>
            <person name="Jin W."/>
            <person name="Jiang J."/>
            <person name="Leong S.A."/>
            <person name="Iwama H."/>
            <person name="Gojobori T."/>
            <person name="Itoh T."/>
            <person name="Niimura Y."/>
            <person name="Fujii Y."/>
            <person name="Habara T."/>
            <person name="Sakai H."/>
            <person name="Sato Y."/>
            <person name="Wilson G."/>
            <person name="Kumar K."/>
            <person name="McCouch S."/>
            <person name="Juretic N."/>
            <person name="Hoen D."/>
            <person name="Wright S."/>
            <person name="Bruskiewich R."/>
            <person name="Bureau T."/>
            <person name="Miyao A."/>
            <person name="Hirochika H."/>
            <person name="Nishikawa T."/>
            <person name="Kadowaki K."/>
            <person name="Sugiura M."/>
            <person name="Burr B."/>
            <person name="Sasaki T."/>
        </authorList>
    </citation>
    <scope>NUCLEOTIDE SEQUENCE [LARGE SCALE GENOMIC DNA]</scope>
    <source>
        <strain evidence="3">cv. Nipponbare</strain>
    </source>
</reference>
<keyword evidence="3" id="KW-1185">Reference proteome</keyword>
<evidence type="ECO:0000313" key="2">
    <source>
        <dbReference type="EMBL" id="BAS85576.1"/>
    </source>
</evidence>
<dbReference type="ExpressionAtlas" id="A0A0P0W1H1">
    <property type="expression patterns" value="baseline and differential"/>
</dbReference>
<name>A0A0P0W1H1_ORYSJ</name>
<evidence type="ECO:0000256" key="1">
    <source>
        <dbReference type="SAM" id="Phobius"/>
    </source>
</evidence>
<reference evidence="2 3" key="3">
    <citation type="journal article" date="2013" name="Rice">
        <title>Improvement of the Oryza sativa Nipponbare reference genome using next generation sequence and optical map data.</title>
        <authorList>
            <person name="Kawahara Y."/>
            <person name="de la Bastide M."/>
            <person name="Hamilton J.P."/>
            <person name="Kanamori H."/>
            <person name="McCombie W.R."/>
            <person name="Ouyang S."/>
            <person name="Schwartz D.C."/>
            <person name="Tanaka T."/>
            <person name="Wu J."/>
            <person name="Zhou S."/>
            <person name="Childs K.L."/>
            <person name="Davidson R.M."/>
            <person name="Lin H."/>
            <person name="Quesada-Ocampo L."/>
            <person name="Vaillancourt B."/>
            <person name="Sakai H."/>
            <person name="Lee S.S."/>
            <person name="Kim J."/>
            <person name="Numa H."/>
            <person name="Itoh T."/>
            <person name="Buell C.R."/>
            <person name="Matsumoto T."/>
        </authorList>
    </citation>
    <scope>NUCLEOTIDE SEQUENCE [LARGE SCALE GENOMIC DNA]</scope>
    <source>
        <strain evidence="3">cv. Nipponbare</strain>
    </source>
</reference>
<gene>
    <name evidence="2" type="ordered locus">Os03g0658800</name>
    <name evidence="2" type="ORF">OSNPB_030658800</name>
</gene>
<organism evidence="2 3">
    <name type="scientific">Oryza sativa subsp. japonica</name>
    <name type="common">Rice</name>
    <dbReference type="NCBI Taxonomy" id="39947"/>
    <lineage>
        <taxon>Eukaryota</taxon>
        <taxon>Viridiplantae</taxon>
        <taxon>Streptophyta</taxon>
        <taxon>Embryophyta</taxon>
        <taxon>Tracheophyta</taxon>
        <taxon>Spermatophyta</taxon>
        <taxon>Magnoliopsida</taxon>
        <taxon>Liliopsida</taxon>
        <taxon>Poales</taxon>
        <taxon>Poaceae</taxon>
        <taxon>BOP clade</taxon>
        <taxon>Oryzoideae</taxon>
        <taxon>Oryzeae</taxon>
        <taxon>Oryzinae</taxon>
        <taxon>Oryza</taxon>
        <taxon>Oryza sativa</taxon>
    </lineage>
</organism>
<evidence type="ECO:0000313" key="3">
    <source>
        <dbReference type="Proteomes" id="UP000059680"/>
    </source>
</evidence>
<keyword evidence="1" id="KW-0472">Membrane</keyword>
<protein>
    <submittedName>
        <fullName evidence="2">Os03g0658800 protein</fullName>
    </submittedName>
</protein>
<proteinExistence type="predicted"/>
<keyword evidence="1" id="KW-0812">Transmembrane</keyword>